<dbReference type="EMBL" id="SMGR01000001">
    <property type="protein sequence ID" value="TCL08910.1"/>
    <property type="molecule type" value="Genomic_DNA"/>
</dbReference>
<keyword evidence="1" id="KW-0472">Membrane</keyword>
<keyword evidence="3" id="KW-1185">Reference proteome</keyword>
<reference evidence="2 3" key="1">
    <citation type="submission" date="2019-03" db="EMBL/GenBank/DDBJ databases">
        <title>Genomic Encyclopedia of Archaeal and Bacterial Type Strains, Phase II (KMG-II): from individual species to whole genera.</title>
        <authorList>
            <person name="Goeker M."/>
        </authorList>
    </citation>
    <scope>NUCLEOTIDE SEQUENCE [LARGE SCALE GENOMIC DNA]</scope>
    <source>
        <strain evidence="2 3">DSM 26433</strain>
    </source>
</reference>
<sequence length="133" mass="14893">MTPTTFQKIYWFSAYYDLVVTWPYATPITLALFWSALGGAHSAFGLAPLPDLNAYATLFANFFGTVVLVWSVLRLRKNDPALARYDAVGRWLFSAWMINALLNGASPVLWGFLAIELAFAVLQSLPIREQQTD</sequence>
<name>A0A4V2Q3X8_9RHOB</name>
<proteinExistence type="predicted"/>
<dbReference type="Proteomes" id="UP000295673">
    <property type="component" value="Unassembled WGS sequence"/>
</dbReference>
<feature type="transmembrane region" description="Helical" evidence="1">
    <location>
        <begin position="12"/>
        <end position="34"/>
    </location>
</feature>
<evidence type="ECO:0008006" key="4">
    <source>
        <dbReference type="Google" id="ProtNLM"/>
    </source>
</evidence>
<evidence type="ECO:0000313" key="2">
    <source>
        <dbReference type="EMBL" id="TCL08910.1"/>
    </source>
</evidence>
<dbReference type="OrthoDB" id="8926562at2"/>
<evidence type="ECO:0000313" key="3">
    <source>
        <dbReference type="Proteomes" id="UP000295673"/>
    </source>
</evidence>
<organism evidence="2 3">
    <name type="scientific">Shimia isoporae</name>
    <dbReference type="NCBI Taxonomy" id="647720"/>
    <lineage>
        <taxon>Bacteria</taxon>
        <taxon>Pseudomonadati</taxon>
        <taxon>Pseudomonadota</taxon>
        <taxon>Alphaproteobacteria</taxon>
        <taxon>Rhodobacterales</taxon>
        <taxon>Roseobacteraceae</taxon>
    </lineage>
</organism>
<evidence type="ECO:0000256" key="1">
    <source>
        <dbReference type="SAM" id="Phobius"/>
    </source>
</evidence>
<dbReference type="AlphaFoldDB" id="A0A4V2Q3X8"/>
<gene>
    <name evidence="2" type="ORF">BXY66_0951</name>
</gene>
<keyword evidence="1" id="KW-1133">Transmembrane helix</keyword>
<accession>A0A4V2Q3X8</accession>
<keyword evidence="1" id="KW-0812">Transmembrane</keyword>
<feature type="transmembrane region" description="Helical" evidence="1">
    <location>
        <begin position="54"/>
        <end position="73"/>
    </location>
</feature>
<comment type="caution">
    <text evidence="2">The sequence shown here is derived from an EMBL/GenBank/DDBJ whole genome shotgun (WGS) entry which is preliminary data.</text>
</comment>
<dbReference type="RefSeq" id="WP_132858997.1">
    <property type="nucleotide sequence ID" value="NZ_SMGR01000001.1"/>
</dbReference>
<protein>
    <recommendedName>
        <fullName evidence="4">SPW repeat-containing protein</fullName>
    </recommendedName>
</protein>